<reference evidence="3 4" key="1">
    <citation type="submission" date="2016-05" db="EMBL/GenBank/DDBJ databases">
        <title>Nuclear genome of Blastocystis sp. subtype 1 NandII.</title>
        <authorList>
            <person name="Gentekaki E."/>
            <person name="Curtis B."/>
            <person name="Stairs C."/>
            <person name="Eme L."/>
            <person name="Herman E."/>
            <person name="Klimes V."/>
            <person name="Arias M.C."/>
            <person name="Elias M."/>
            <person name="Hilliou F."/>
            <person name="Klute M."/>
            <person name="Malik S.-B."/>
            <person name="Pightling A."/>
            <person name="Rachubinski R."/>
            <person name="Salas D."/>
            <person name="Schlacht A."/>
            <person name="Suga H."/>
            <person name="Archibald J."/>
            <person name="Ball S.G."/>
            <person name="Clark G."/>
            <person name="Dacks J."/>
            <person name="Van Der Giezen M."/>
            <person name="Tsaousis A."/>
            <person name="Roger A."/>
        </authorList>
    </citation>
    <scope>NUCLEOTIDE SEQUENCE [LARGE SCALE GENOMIC DNA]</scope>
    <source>
        <strain evidence="4">ATCC 50177 / NandII</strain>
    </source>
</reference>
<accession>A0A196SHT1</accession>
<feature type="compositionally biased region" description="Basic residues" evidence="2">
    <location>
        <begin position="126"/>
        <end position="140"/>
    </location>
</feature>
<evidence type="ECO:0000256" key="2">
    <source>
        <dbReference type="SAM" id="MobiDB-lite"/>
    </source>
</evidence>
<feature type="region of interest" description="Disordered" evidence="2">
    <location>
        <begin position="640"/>
        <end position="672"/>
    </location>
</feature>
<feature type="region of interest" description="Disordered" evidence="2">
    <location>
        <begin position="122"/>
        <end position="205"/>
    </location>
</feature>
<organism evidence="3 4">
    <name type="scientific">Blastocystis sp. subtype 1 (strain ATCC 50177 / NandII)</name>
    <dbReference type="NCBI Taxonomy" id="478820"/>
    <lineage>
        <taxon>Eukaryota</taxon>
        <taxon>Sar</taxon>
        <taxon>Stramenopiles</taxon>
        <taxon>Bigyra</taxon>
        <taxon>Opalozoa</taxon>
        <taxon>Opalinata</taxon>
        <taxon>Blastocystidae</taxon>
        <taxon>Blastocystis</taxon>
    </lineage>
</organism>
<evidence type="ECO:0000313" key="4">
    <source>
        <dbReference type="Proteomes" id="UP000078348"/>
    </source>
</evidence>
<dbReference type="EMBL" id="LXWW01000073">
    <property type="protein sequence ID" value="OAO16588.1"/>
    <property type="molecule type" value="Genomic_DNA"/>
</dbReference>
<feature type="coiled-coil region" evidence="1">
    <location>
        <begin position="684"/>
        <end position="745"/>
    </location>
</feature>
<evidence type="ECO:0000256" key="1">
    <source>
        <dbReference type="SAM" id="Coils"/>
    </source>
</evidence>
<feature type="region of interest" description="Disordered" evidence="2">
    <location>
        <begin position="569"/>
        <end position="596"/>
    </location>
</feature>
<comment type="caution">
    <text evidence="3">The sequence shown here is derived from an EMBL/GenBank/DDBJ whole genome shotgun (WGS) entry which is preliminary data.</text>
</comment>
<protein>
    <submittedName>
        <fullName evidence="3">Uncharacterized protein</fullName>
    </submittedName>
</protein>
<name>A0A196SHT1_BLAHN</name>
<evidence type="ECO:0000313" key="3">
    <source>
        <dbReference type="EMBL" id="OAO16588.1"/>
    </source>
</evidence>
<sequence length="746" mass="83897">MHNRDIAFPSGRTDSGIPSCFYPSFLNRNDSCHSLVSCPTEPLSRNNMPNRNAKERSQEGIFGCKDPIAWVDSVERNQLAKEYDSLKRLLTAVQDEIIQRQHSSDSISCPPFLPVVQSLVNPNKDTHKHSHTKARSKSKSRNASVTPRSPAFSEGDLDDSLSSLPMSRMPSVKTEPVSKPNPYSQPAMNASYSPKYIPSPTTSDASVSSRMDALQSFSYQPYPNSASIDVKLEGDPTMSPTPNHAIPLSSILSSLSVVSSPPVYCRLVEAVITIANMGYHTESELIYCSQQYLLRSFSFLGVSMSIIRYALPPLCHLLIYLGILVPSASPTASPPSPQVFRLQQQAPTAAPYPSFLFPDANHGLTPSPSIDAKPTPRDPAYRAWNGATDTAWLPHATKTLLLQWAGKKATEWTHASEFSVQYEGALADMMRRPAQAADGSFLPDRNEMVELPETLVRLLQSPALSFQQLDKLDANSQNLLFVYVINRLYFWNTPSTLALKTRLNRNRGSQVIHYSLNEKQLHLVTRGDIWNTIHEWNTNQKQKEELQKREEFLWRSLLSRYGVSLPTTLSASKTPREAKPVMKKNHHKEKTVEDSTRLRLSRPLPYCEGDLHIHSLPISWTEVIDNFTSVKKATQKTALSPLPLTTPSPSLSIPSTPVPSSEEAKHVSTPKVKTVTRKRVCCSREEKEAKAANSNKRMRVKEEDAQYLKWNTDNLRIMKERLEAIKQRMKEIKEKKNKKEKNKKKI</sequence>
<proteinExistence type="predicted"/>
<feature type="compositionally biased region" description="Low complexity" evidence="2">
    <location>
        <begin position="640"/>
        <end position="661"/>
    </location>
</feature>
<gene>
    <name evidence="3" type="ORF">AV274_1673</name>
</gene>
<keyword evidence="4" id="KW-1185">Reference proteome</keyword>
<dbReference type="Proteomes" id="UP000078348">
    <property type="component" value="Unassembled WGS sequence"/>
</dbReference>
<dbReference type="OrthoDB" id="234131at2759"/>
<dbReference type="AlphaFoldDB" id="A0A196SHT1"/>
<keyword evidence="1" id="KW-0175">Coiled coil</keyword>
<feature type="compositionally biased region" description="Polar residues" evidence="2">
    <location>
        <begin position="181"/>
        <end position="192"/>
    </location>
</feature>